<dbReference type="GO" id="GO:0016887">
    <property type="term" value="F:ATP hydrolysis activity"/>
    <property type="evidence" value="ECO:0007669"/>
    <property type="project" value="InterPro"/>
</dbReference>
<comment type="caution">
    <text evidence="2">The sequence shown here is derived from an EMBL/GenBank/DDBJ whole genome shotgun (WGS) entry which is preliminary data.</text>
</comment>
<organism evidence="2 3">
    <name type="scientific">Aeromonas media</name>
    <dbReference type="NCBI Taxonomy" id="651"/>
    <lineage>
        <taxon>Bacteria</taxon>
        <taxon>Pseudomonadati</taxon>
        <taxon>Pseudomonadota</taxon>
        <taxon>Gammaproteobacteria</taxon>
        <taxon>Aeromonadales</taxon>
        <taxon>Aeromonadaceae</taxon>
        <taxon>Aeromonas</taxon>
    </lineage>
</organism>
<dbReference type="Gene3D" id="1.10.1180.10">
    <property type="entry name" value="B transposition protein, C-terminal domain"/>
    <property type="match status" value="1"/>
</dbReference>
<dbReference type="Pfam" id="PF13401">
    <property type="entry name" value="AAA_22"/>
    <property type="match status" value="1"/>
</dbReference>
<dbReference type="Pfam" id="PF09077">
    <property type="entry name" value="Phage-MuB_C"/>
    <property type="match status" value="1"/>
</dbReference>
<dbReference type="RefSeq" id="WP_263685626.1">
    <property type="nucleotide sequence ID" value="NZ_JAJVCY010000030.1"/>
</dbReference>
<name>A0AAW5RLG4_AERME</name>
<dbReference type="Gene3D" id="1.10.260.40">
    <property type="entry name" value="lambda repressor-like DNA-binding domains"/>
    <property type="match status" value="1"/>
</dbReference>
<dbReference type="CDD" id="cd00093">
    <property type="entry name" value="HTH_XRE"/>
    <property type="match status" value="1"/>
</dbReference>
<dbReference type="FunFam" id="3.40.50.300:FF:002149">
    <property type="entry name" value="DNA transposition protein (GpB)"/>
    <property type="match status" value="1"/>
</dbReference>
<dbReference type="PRINTS" id="PR00364">
    <property type="entry name" value="DISEASERSIST"/>
</dbReference>
<dbReference type="Pfam" id="PF01381">
    <property type="entry name" value="HTH_3"/>
    <property type="match status" value="1"/>
</dbReference>
<gene>
    <name evidence="2" type="ORF">LZT28_15385</name>
</gene>
<dbReference type="Proteomes" id="UP001208651">
    <property type="component" value="Unassembled WGS sequence"/>
</dbReference>
<dbReference type="InterPro" id="IPR027417">
    <property type="entry name" value="P-loop_NTPase"/>
</dbReference>
<dbReference type="InterPro" id="IPR036733">
    <property type="entry name" value="B_transposit_C_sf"/>
</dbReference>
<evidence type="ECO:0000259" key="1">
    <source>
        <dbReference type="PROSITE" id="PS50943"/>
    </source>
</evidence>
<dbReference type="InterPro" id="IPR052026">
    <property type="entry name" value="ExeA_AAA_ATPase_DNA-bind"/>
</dbReference>
<sequence length="312" mass="34215">MSNVVTLDQNSNTGSDVIARVKALLEQSTVTQAQIAKEIGVSGSTVNQLLNGNYKADPTAMVQKLANWLTARDQRADAPRDPGFVMTDTAKQIMADMGYALTTQSIVIIHGISGVGKTTALREFQRNNNNVWVITTSPSRATMTECLYELAMELGMENAPRLRGPLARALRRRLRNTKGLIVVDEADHVDRPTLEELRILAEEVEVGLVLVGNSRVYTQLTGGPRSEDFARLFSRIAMKRALTKAKKADVLAFASAWNITGAAELDLLLRISERPGALRLVSKNLKLAVMYSGGEPLTEQILLHTFNKLEGE</sequence>
<dbReference type="PANTHER" id="PTHR35894">
    <property type="entry name" value="GENERAL SECRETION PATHWAY PROTEIN A-RELATED"/>
    <property type="match status" value="1"/>
</dbReference>
<accession>A0AAW5RLG4</accession>
<proteinExistence type="predicted"/>
<dbReference type="PANTHER" id="PTHR35894:SF5">
    <property type="entry name" value="MU-LIKE PROPHAGE FLUMU DNA TRANSPOSITION PROTEIN B"/>
    <property type="match status" value="1"/>
</dbReference>
<reference evidence="2" key="1">
    <citation type="submission" date="2022-01" db="EMBL/GenBank/DDBJ databases">
        <title>Comparison of Fish pathogen Aeromonas spp.</title>
        <authorList>
            <person name="Dubey S."/>
            <person name="Sorum H."/>
            <person name="Munangandu H.M."/>
        </authorList>
    </citation>
    <scope>NUCLEOTIDE SEQUENCE</scope>
    <source>
        <strain evidence="2">SD/21-15</strain>
    </source>
</reference>
<dbReference type="SUPFAM" id="SSF47681">
    <property type="entry name" value="C-terminal domain of B transposition protein"/>
    <property type="match status" value="1"/>
</dbReference>
<dbReference type="EMBL" id="JAJVCY010000030">
    <property type="protein sequence ID" value="MCV3289616.1"/>
    <property type="molecule type" value="Genomic_DNA"/>
</dbReference>
<dbReference type="GO" id="GO:0006313">
    <property type="term" value="P:DNA transposition"/>
    <property type="evidence" value="ECO:0007669"/>
    <property type="project" value="InterPro"/>
</dbReference>
<evidence type="ECO:0000313" key="3">
    <source>
        <dbReference type="Proteomes" id="UP001208651"/>
    </source>
</evidence>
<dbReference type="AlphaFoldDB" id="A0AAW5RLG4"/>
<dbReference type="InterPro" id="IPR009084">
    <property type="entry name" value="B_transpositn_C"/>
</dbReference>
<dbReference type="GO" id="GO:0003677">
    <property type="term" value="F:DNA binding"/>
    <property type="evidence" value="ECO:0007669"/>
    <property type="project" value="InterPro"/>
</dbReference>
<evidence type="ECO:0000313" key="2">
    <source>
        <dbReference type="EMBL" id="MCV3289616.1"/>
    </source>
</evidence>
<dbReference type="PROSITE" id="PS50943">
    <property type="entry name" value="HTH_CROC1"/>
    <property type="match status" value="1"/>
</dbReference>
<dbReference type="InterPro" id="IPR010982">
    <property type="entry name" value="Lambda_DNA-bd_dom_sf"/>
</dbReference>
<dbReference type="SUPFAM" id="SSF52540">
    <property type="entry name" value="P-loop containing nucleoside triphosphate hydrolases"/>
    <property type="match status" value="1"/>
</dbReference>
<protein>
    <submittedName>
        <fullName evidence="2">AAA family ATPase</fullName>
    </submittedName>
</protein>
<dbReference type="SMART" id="SM00530">
    <property type="entry name" value="HTH_XRE"/>
    <property type="match status" value="1"/>
</dbReference>
<dbReference type="InterPro" id="IPR003593">
    <property type="entry name" value="AAA+_ATPase"/>
</dbReference>
<dbReference type="SUPFAM" id="SSF47413">
    <property type="entry name" value="lambda repressor-like DNA-binding domains"/>
    <property type="match status" value="1"/>
</dbReference>
<dbReference type="InterPro" id="IPR001387">
    <property type="entry name" value="Cro/C1-type_HTH"/>
</dbReference>
<feature type="domain" description="HTH cro/C1-type" evidence="1">
    <location>
        <begin position="21"/>
        <end position="67"/>
    </location>
</feature>
<dbReference type="SMART" id="SM00382">
    <property type="entry name" value="AAA"/>
    <property type="match status" value="1"/>
</dbReference>
<dbReference type="Gene3D" id="3.40.50.300">
    <property type="entry name" value="P-loop containing nucleotide triphosphate hydrolases"/>
    <property type="match status" value="1"/>
</dbReference>
<dbReference type="InterPro" id="IPR049945">
    <property type="entry name" value="AAA_22"/>
</dbReference>